<evidence type="ECO:0000313" key="2">
    <source>
        <dbReference type="WBParaSite" id="RSKR_0000697350.1"/>
    </source>
</evidence>
<dbReference type="WBParaSite" id="RSKR_0000697350.1">
    <property type="protein sequence ID" value="RSKR_0000697350.1"/>
    <property type="gene ID" value="RSKR_0000697350"/>
</dbReference>
<reference evidence="2" key="1">
    <citation type="submission" date="2016-11" db="UniProtKB">
        <authorList>
            <consortium name="WormBaseParasite"/>
        </authorList>
    </citation>
    <scope>IDENTIFICATION</scope>
    <source>
        <strain evidence="2">KR3021</strain>
    </source>
</reference>
<proteinExistence type="predicted"/>
<accession>A0AC35U2S8</accession>
<sequence length="164" mass="18427">MGTVTGENKTDDGSDSTEPADPEDGECNAKFVSHKIDQKVVNSKIHAFDCINFYGLVEIFEGNFLKFNDQEKIYGVPGFALYLRNLLFDTDFANSIKSVKNAFLIGGDGNNKKRVLNYGTETKAFNEMGALQFDRRRACSELLEFKQMQCTTFCRLGNKQHALV</sequence>
<protein>
    <submittedName>
        <fullName evidence="2">Recep_L_domain domain-containing protein</fullName>
    </submittedName>
</protein>
<organism evidence="1 2">
    <name type="scientific">Rhabditophanes sp. KR3021</name>
    <dbReference type="NCBI Taxonomy" id="114890"/>
    <lineage>
        <taxon>Eukaryota</taxon>
        <taxon>Metazoa</taxon>
        <taxon>Ecdysozoa</taxon>
        <taxon>Nematoda</taxon>
        <taxon>Chromadorea</taxon>
        <taxon>Rhabditida</taxon>
        <taxon>Tylenchina</taxon>
        <taxon>Panagrolaimomorpha</taxon>
        <taxon>Strongyloidoidea</taxon>
        <taxon>Alloionematidae</taxon>
        <taxon>Rhabditophanes</taxon>
    </lineage>
</organism>
<dbReference type="Proteomes" id="UP000095286">
    <property type="component" value="Unplaced"/>
</dbReference>
<evidence type="ECO:0000313" key="1">
    <source>
        <dbReference type="Proteomes" id="UP000095286"/>
    </source>
</evidence>
<name>A0AC35U2S8_9BILA</name>